<dbReference type="Pfam" id="PF07992">
    <property type="entry name" value="Pyr_redox_2"/>
    <property type="match status" value="1"/>
</dbReference>
<gene>
    <name evidence="7" type="ORF">ACFQVC_08550</name>
</gene>
<evidence type="ECO:0000256" key="1">
    <source>
        <dbReference type="ARBA" id="ARBA00001974"/>
    </source>
</evidence>
<dbReference type="GO" id="GO:0016491">
    <property type="term" value="F:oxidoreductase activity"/>
    <property type="evidence" value="ECO:0007669"/>
    <property type="project" value="UniProtKB-KW"/>
</dbReference>
<feature type="domain" description="FAD/NAD(P)-binding" evidence="6">
    <location>
        <begin position="1"/>
        <end position="282"/>
    </location>
</feature>
<dbReference type="PANTHER" id="PTHR42913">
    <property type="entry name" value="APOPTOSIS-INDUCING FACTOR 1"/>
    <property type="match status" value="1"/>
</dbReference>
<dbReference type="EMBL" id="JBHTCF010000003">
    <property type="protein sequence ID" value="MFC7304259.1"/>
    <property type="molecule type" value="Genomic_DNA"/>
</dbReference>
<evidence type="ECO:0000313" key="7">
    <source>
        <dbReference type="EMBL" id="MFC7304259.1"/>
    </source>
</evidence>
<keyword evidence="4" id="KW-0274">FAD</keyword>
<organism evidence="7 8">
    <name type="scientific">Streptomyces monticola</name>
    <dbReference type="NCBI Taxonomy" id="2666263"/>
    <lineage>
        <taxon>Bacteria</taxon>
        <taxon>Bacillati</taxon>
        <taxon>Actinomycetota</taxon>
        <taxon>Actinomycetes</taxon>
        <taxon>Kitasatosporales</taxon>
        <taxon>Streptomycetaceae</taxon>
        <taxon>Streptomyces</taxon>
    </lineage>
</organism>
<dbReference type="InterPro" id="IPR051169">
    <property type="entry name" value="NADH-Q_oxidoreductase"/>
</dbReference>
<keyword evidence="5 7" id="KW-0560">Oxidoreductase</keyword>
<evidence type="ECO:0000313" key="8">
    <source>
        <dbReference type="Proteomes" id="UP001596523"/>
    </source>
</evidence>
<dbReference type="Gene3D" id="3.50.50.100">
    <property type="match status" value="1"/>
</dbReference>
<comment type="similarity">
    <text evidence="2">Belongs to the NADH dehydrogenase family.</text>
</comment>
<dbReference type="EC" id="1.6.5.-" evidence="7"/>
<proteinExistence type="inferred from homology"/>
<evidence type="ECO:0000256" key="4">
    <source>
        <dbReference type="ARBA" id="ARBA00022827"/>
    </source>
</evidence>
<keyword evidence="8" id="KW-1185">Reference proteome</keyword>
<name>A0ABW2JF05_9ACTN</name>
<evidence type="ECO:0000256" key="5">
    <source>
        <dbReference type="ARBA" id="ARBA00023002"/>
    </source>
</evidence>
<dbReference type="InterPro" id="IPR023753">
    <property type="entry name" value="FAD/NAD-binding_dom"/>
</dbReference>
<dbReference type="PRINTS" id="PR00368">
    <property type="entry name" value="FADPNR"/>
</dbReference>
<dbReference type="PRINTS" id="PR00469">
    <property type="entry name" value="PNDRDTASEII"/>
</dbReference>
<comment type="cofactor">
    <cofactor evidence="1">
        <name>FAD</name>
        <dbReference type="ChEBI" id="CHEBI:57692"/>
    </cofactor>
</comment>
<reference evidence="8" key="1">
    <citation type="journal article" date="2019" name="Int. J. Syst. Evol. Microbiol.">
        <title>The Global Catalogue of Microorganisms (GCM) 10K type strain sequencing project: providing services to taxonomists for standard genome sequencing and annotation.</title>
        <authorList>
            <consortium name="The Broad Institute Genomics Platform"/>
            <consortium name="The Broad Institute Genome Sequencing Center for Infectious Disease"/>
            <person name="Wu L."/>
            <person name="Ma J."/>
        </authorList>
    </citation>
    <scope>NUCLEOTIDE SEQUENCE [LARGE SCALE GENOMIC DNA]</scope>
    <source>
        <strain evidence="8">SYNS20</strain>
    </source>
</reference>
<dbReference type="RefSeq" id="WP_381828425.1">
    <property type="nucleotide sequence ID" value="NZ_JBHTCF010000003.1"/>
</dbReference>
<dbReference type="Proteomes" id="UP001596523">
    <property type="component" value="Unassembled WGS sequence"/>
</dbReference>
<evidence type="ECO:0000259" key="6">
    <source>
        <dbReference type="Pfam" id="PF07992"/>
    </source>
</evidence>
<accession>A0ABW2JF05</accession>
<evidence type="ECO:0000256" key="3">
    <source>
        <dbReference type="ARBA" id="ARBA00022630"/>
    </source>
</evidence>
<protein>
    <submittedName>
        <fullName evidence="7">NAD(P)/FAD-dependent oxidoreductase</fullName>
        <ecNumber evidence="7">1.6.5.-</ecNumber>
    </submittedName>
</protein>
<dbReference type="SUPFAM" id="SSF51905">
    <property type="entry name" value="FAD/NAD(P)-binding domain"/>
    <property type="match status" value="2"/>
</dbReference>
<evidence type="ECO:0000256" key="2">
    <source>
        <dbReference type="ARBA" id="ARBA00005272"/>
    </source>
</evidence>
<dbReference type="PANTHER" id="PTHR42913:SF3">
    <property type="entry name" value="64 KDA MITOCHONDRIAL NADH DEHYDROGENASE (EUROFUNG)"/>
    <property type="match status" value="1"/>
</dbReference>
<sequence length="358" mass="37008">MKVVVVGAGYAGTYAANRVSKKVKGAEVTVVNPRPEFVERVRLHQQIAGTHSAATPLGSMLRAGITSYIGSVTKVGDGIVGLEDGTSLDFDYVFLAVGSTVRPMEGTVPVGTWEGAQRARGVLAALAPGSTVTVIGGGATGVETASEIAEARPDVRVRIVGTSVGEGLTHGARQRTRTGLERLGVDIVDDGVTEVAAGTGEFDGEVQLRSAASFASDLTLWAILSGVPELAARSGLEVDAEGRTVVDAGLRSVTDRRVFAVGDCAGVPGSRFACQTAGQSADHAVDSLIRVLDGHAPEPYSPRYVGRCVSLGRKDAVAQSTRRDDTLRQAYVTGRAGAALKQLAFSGSKFGSRWAVGG</sequence>
<dbReference type="InterPro" id="IPR036188">
    <property type="entry name" value="FAD/NAD-bd_sf"/>
</dbReference>
<comment type="caution">
    <text evidence="7">The sequence shown here is derived from an EMBL/GenBank/DDBJ whole genome shotgun (WGS) entry which is preliminary data.</text>
</comment>
<keyword evidence="3" id="KW-0285">Flavoprotein</keyword>